<reference evidence="1" key="1">
    <citation type="journal article" date="2015" name="Nature">
        <title>Complex archaea that bridge the gap between prokaryotes and eukaryotes.</title>
        <authorList>
            <person name="Spang A."/>
            <person name="Saw J.H."/>
            <person name="Jorgensen S.L."/>
            <person name="Zaremba-Niedzwiedzka K."/>
            <person name="Martijn J."/>
            <person name="Lind A.E."/>
            <person name="van Eijk R."/>
            <person name="Schleper C."/>
            <person name="Guy L."/>
            <person name="Ettema T.J."/>
        </authorList>
    </citation>
    <scope>NUCLEOTIDE SEQUENCE</scope>
</reference>
<proteinExistence type="predicted"/>
<protein>
    <submittedName>
        <fullName evidence="1">Uncharacterized protein</fullName>
    </submittedName>
</protein>
<accession>A0A0F9LAV3</accession>
<dbReference type="EMBL" id="LAZR01011525">
    <property type="protein sequence ID" value="KKM61220.1"/>
    <property type="molecule type" value="Genomic_DNA"/>
</dbReference>
<dbReference type="AlphaFoldDB" id="A0A0F9LAV3"/>
<organism evidence="1">
    <name type="scientific">marine sediment metagenome</name>
    <dbReference type="NCBI Taxonomy" id="412755"/>
    <lineage>
        <taxon>unclassified sequences</taxon>
        <taxon>metagenomes</taxon>
        <taxon>ecological metagenomes</taxon>
    </lineage>
</organism>
<name>A0A0F9LAV3_9ZZZZ</name>
<comment type="caution">
    <text evidence="1">The sequence shown here is derived from an EMBL/GenBank/DDBJ whole genome shotgun (WGS) entry which is preliminary data.</text>
</comment>
<evidence type="ECO:0000313" key="1">
    <source>
        <dbReference type="EMBL" id="KKM61220.1"/>
    </source>
</evidence>
<sequence length="88" mass="10221">MVYWFISPNFLYKTSILKDGAIEFVLDRLVTNSTIDSYWHHIDSSAFVYSDGINYIELNGFSNGDDDFSPYTDAAHNYNQLMIEYMAQ</sequence>
<gene>
    <name evidence="1" type="ORF">LCGC14_1533920</name>
</gene>